<dbReference type="GO" id="GO:0016787">
    <property type="term" value="F:hydrolase activity"/>
    <property type="evidence" value="ECO:0007669"/>
    <property type="project" value="UniProtKB-KW"/>
</dbReference>
<evidence type="ECO:0000256" key="1">
    <source>
        <dbReference type="ARBA" id="ARBA00022801"/>
    </source>
</evidence>
<gene>
    <name evidence="5" type="ORF">CXB51_033056</name>
</gene>
<dbReference type="Gene3D" id="3.40.50.1820">
    <property type="entry name" value="alpha/beta hydrolase"/>
    <property type="match status" value="1"/>
</dbReference>
<dbReference type="GO" id="GO:0016042">
    <property type="term" value="P:lipid catabolic process"/>
    <property type="evidence" value="ECO:0007669"/>
    <property type="project" value="InterPro"/>
</dbReference>
<dbReference type="Pfam" id="PF01764">
    <property type="entry name" value="Lipase_3"/>
    <property type="match status" value="1"/>
</dbReference>
<dbReference type="InterPro" id="IPR005592">
    <property type="entry name" value="Mono/diacylglycerol_lipase_N"/>
</dbReference>
<dbReference type="Proteomes" id="UP000701853">
    <property type="component" value="Chromosome 12"/>
</dbReference>
<feature type="domain" description="Mono-/di-acylglycerol lipase N-terminal" evidence="4">
    <location>
        <begin position="54"/>
        <end position="93"/>
    </location>
</feature>
<evidence type="ECO:0000313" key="5">
    <source>
        <dbReference type="EMBL" id="KAG8476308.1"/>
    </source>
</evidence>
<keyword evidence="1" id="KW-0378">Hydrolase</keyword>
<name>A0A8J5Y340_9ROSI</name>
<dbReference type="Pfam" id="PF03893">
    <property type="entry name" value="Lipase3_N"/>
    <property type="match status" value="1"/>
</dbReference>
<evidence type="ECO:0008006" key="7">
    <source>
        <dbReference type="Google" id="ProtNLM"/>
    </source>
</evidence>
<dbReference type="PANTHER" id="PTHR46398:SF4">
    <property type="entry name" value="ALPHA_BETA-HYDROLASES SUPERFAMILY PROTEIN"/>
    <property type="match status" value="1"/>
</dbReference>
<dbReference type="InterPro" id="IPR002921">
    <property type="entry name" value="Fungal_lipase-type"/>
</dbReference>
<organism evidence="5 6">
    <name type="scientific">Gossypium anomalum</name>
    <dbReference type="NCBI Taxonomy" id="47600"/>
    <lineage>
        <taxon>Eukaryota</taxon>
        <taxon>Viridiplantae</taxon>
        <taxon>Streptophyta</taxon>
        <taxon>Embryophyta</taxon>
        <taxon>Tracheophyta</taxon>
        <taxon>Spermatophyta</taxon>
        <taxon>Magnoliopsida</taxon>
        <taxon>eudicotyledons</taxon>
        <taxon>Gunneridae</taxon>
        <taxon>Pentapetalae</taxon>
        <taxon>rosids</taxon>
        <taxon>malvids</taxon>
        <taxon>Malvales</taxon>
        <taxon>Malvaceae</taxon>
        <taxon>Malvoideae</taxon>
        <taxon>Gossypium</taxon>
    </lineage>
</organism>
<dbReference type="CDD" id="cd00519">
    <property type="entry name" value="Lipase_3"/>
    <property type="match status" value="1"/>
</dbReference>
<evidence type="ECO:0000259" key="4">
    <source>
        <dbReference type="Pfam" id="PF03893"/>
    </source>
</evidence>
<comment type="caution">
    <text evidence="5">The sequence shown here is derived from an EMBL/GenBank/DDBJ whole genome shotgun (WGS) entry which is preliminary data.</text>
</comment>
<evidence type="ECO:0000259" key="3">
    <source>
        <dbReference type="Pfam" id="PF01764"/>
    </source>
</evidence>
<proteinExistence type="predicted"/>
<feature type="domain" description="Fungal lipase-type" evidence="3">
    <location>
        <begin position="127"/>
        <end position="248"/>
    </location>
</feature>
<accession>A0A8J5Y340</accession>
<dbReference type="SUPFAM" id="SSF53474">
    <property type="entry name" value="alpha/beta-Hydrolases"/>
    <property type="match status" value="1"/>
</dbReference>
<protein>
    <recommendedName>
        <fullName evidence="7">Alpha/beta-Hydrolases superfamily protein</fullName>
    </recommendedName>
</protein>
<keyword evidence="6" id="KW-1185">Reference proteome</keyword>
<feature type="region of interest" description="Disordered" evidence="2">
    <location>
        <begin position="373"/>
        <end position="392"/>
    </location>
</feature>
<reference evidence="5 6" key="1">
    <citation type="journal article" date="2021" name="bioRxiv">
        <title>The Gossypium anomalum genome as a resource for cotton improvement and evolutionary analysis of hybrid incompatibility.</title>
        <authorList>
            <person name="Grover C.E."/>
            <person name="Yuan D."/>
            <person name="Arick M.A."/>
            <person name="Miller E.R."/>
            <person name="Hu G."/>
            <person name="Peterson D.G."/>
            <person name="Wendel J.F."/>
            <person name="Udall J.A."/>
        </authorList>
    </citation>
    <scope>NUCLEOTIDE SEQUENCE [LARGE SCALE GENOMIC DNA]</scope>
    <source>
        <strain evidence="5">JFW-Udall</strain>
        <tissue evidence="5">Leaf</tissue>
    </source>
</reference>
<evidence type="ECO:0000256" key="2">
    <source>
        <dbReference type="SAM" id="MobiDB-lite"/>
    </source>
</evidence>
<dbReference type="EMBL" id="JAHUZN010000012">
    <property type="protein sequence ID" value="KAG8476308.1"/>
    <property type="molecule type" value="Genomic_DNA"/>
</dbReference>
<dbReference type="OrthoDB" id="438440at2759"/>
<dbReference type="InterPro" id="IPR029058">
    <property type="entry name" value="AB_hydrolase_fold"/>
</dbReference>
<evidence type="ECO:0000313" key="6">
    <source>
        <dbReference type="Proteomes" id="UP000701853"/>
    </source>
</evidence>
<dbReference type="PANTHER" id="PTHR46398">
    <property type="entry name" value="ALPHA/BETA-HYDROLASES SUPERFAMILY PROTEIN"/>
    <property type="match status" value="1"/>
</dbReference>
<dbReference type="AlphaFoldDB" id="A0A8J5Y340"/>
<sequence>MMMINSNVLQPSPSSSQFRSSSAFYMQIRALHCRSPRVGIDVDHMWPPTPRIVTWGLATTEEFEPVPRLCRYILAVYEDNIRHPLWEPPGGYGINPDWLILRKTYEDTRGRSPSYILYLDHEHADIVLAIRGLNLAKESDYQVLLDNQLGKRKFDGGYVHNGLLKAAGWVLDAECEVLKELVEEHPNYTLTFAGHSLGSGVPAMLALVVVQHQDKLGNIDRSRIRCYAIAPARCMSLNLAVRYADVINSVDTCIPEEKMLKDPRRLYAPGRLYHIVERKPFRCGRFPPVVKTAVPVDGRFEHIVLSCNATSDHAIIWIERESQRAMDTLTKEHKQEYKAALQRAVSLSVPQAYSPPSEYGTFDESEDAEKYNSCKLSSESSVGSSGKSKSKVSWNELIERLFDRDESGHMVLKKSHRDDW</sequence>